<reference evidence="10" key="1">
    <citation type="journal article" date="2019" name="Int. J. Syst. Evol. Microbiol.">
        <title>The Global Catalogue of Microorganisms (GCM) 10K type strain sequencing project: providing services to taxonomists for standard genome sequencing and annotation.</title>
        <authorList>
            <consortium name="The Broad Institute Genomics Platform"/>
            <consortium name="The Broad Institute Genome Sequencing Center for Infectious Disease"/>
            <person name="Wu L."/>
            <person name="Ma J."/>
        </authorList>
    </citation>
    <scope>NUCLEOTIDE SEQUENCE [LARGE SCALE GENOMIC DNA]</scope>
    <source>
        <strain evidence="10">JCM 6921</strain>
    </source>
</reference>
<feature type="transmembrane region" description="Helical" evidence="7">
    <location>
        <begin position="368"/>
        <end position="394"/>
    </location>
</feature>
<keyword evidence="10" id="KW-1185">Reference proteome</keyword>
<name>A0ABP5VES9_9ACTN</name>
<evidence type="ECO:0000256" key="7">
    <source>
        <dbReference type="SAM" id="Phobius"/>
    </source>
</evidence>
<sequence>MDVPNALAHTAHVAGALAAVLLLALAGRGAARRLRQPEVVGEVTVGLLAGPAVIAAFGETSLDTVLPGPVFDALKFVGEAGLVLYLVGLAHKLRVGPDRPARRTAGWVVAGALVPPLCAGALLAGWILLTGDTAARGNAPLPSFVLMLAVAMTITAVPVMSRILTDRGMSRSAAGQTALTAAIAIDAVGWLLLTVAIGLGAGDPSGSLASLRALLLGLLCAAAVRYGLRTRPAREFCAHLPGTAAVVLGATALAVALAMEHLGMTAVVGAALVGFAIPGDAGAPWARAVSSVSRAGRALAPVFFVVTGVTVLSGAFSTAPWSLIAWAVVLGCAAKILGGYAGARLGGLPHGTARQVGILVNTRGLTELIVLQAGHAAGVLSAPVVLALTVMALATTTMTGPLLNLHARAGRRPEHGKLPLQTESGVR</sequence>
<evidence type="ECO:0000256" key="5">
    <source>
        <dbReference type="ARBA" id="ARBA00023065"/>
    </source>
</evidence>
<dbReference type="EMBL" id="BAAATJ010000010">
    <property type="protein sequence ID" value="GAA2398702.1"/>
    <property type="molecule type" value="Genomic_DNA"/>
</dbReference>
<feature type="transmembrane region" description="Helical" evidence="7">
    <location>
        <begin position="6"/>
        <end position="27"/>
    </location>
</feature>
<proteinExistence type="predicted"/>
<feature type="transmembrane region" description="Helical" evidence="7">
    <location>
        <begin position="298"/>
        <end position="317"/>
    </location>
</feature>
<feature type="transmembrane region" description="Helical" evidence="7">
    <location>
        <begin position="265"/>
        <end position="286"/>
    </location>
</feature>
<feature type="transmembrane region" description="Helical" evidence="7">
    <location>
        <begin position="39"/>
        <end position="58"/>
    </location>
</feature>
<feature type="transmembrane region" description="Helical" evidence="7">
    <location>
        <begin position="323"/>
        <end position="347"/>
    </location>
</feature>
<feature type="transmembrane region" description="Helical" evidence="7">
    <location>
        <begin position="105"/>
        <end position="129"/>
    </location>
</feature>
<evidence type="ECO:0000256" key="6">
    <source>
        <dbReference type="ARBA" id="ARBA00023136"/>
    </source>
</evidence>
<keyword evidence="2" id="KW-0813">Transport</keyword>
<organism evidence="9 10">
    <name type="scientific">Streptomyces glaucosporus</name>
    <dbReference type="NCBI Taxonomy" id="284044"/>
    <lineage>
        <taxon>Bacteria</taxon>
        <taxon>Bacillati</taxon>
        <taxon>Actinomycetota</taxon>
        <taxon>Actinomycetes</taxon>
        <taxon>Kitasatosporales</taxon>
        <taxon>Streptomycetaceae</taxon>
        <taxon>Streptomyces</taxon>
    </lineage>
</organism>
<protein>
    <submittedName>
        <fullName evidence="9">Cation:proton antiporter</fullName>
    </submittedName>
</protein>
<dbReference type="RefSeq" id="WP_344631137.1">
    <property type="nucleotide sequence ID" value="NZ_BAAATJ010000010.1"/>
</dbReference>
<dbReference type="PANTHER" id="PTHR32468">
    <property type="entry name" value="CATION/H + ANTIPORTER"/>
    <property type="match status" value="1"/>
</dbReference>
<keyword evidence="5" id="KW-0406">Ion transport</keyword>
<keyword evidence="6 7" id="KW-0472">Membrane</keyword>
<evidence type="ECO:0000256" key="1">
    <source>
        <dbReference type="ARBA" id="ARBA00004141"/>
    </source>
</evidence>
<evidence type="ECO:0000259" key="8">
    <source>
        <dbReference type="Pfam" id="PF00999"/>
    </source>
</evidence>
<evidence type="ECO:0000256" key="2">
    <source>
        <dbReference type="ARBA" id="ARBA00022448"/>
    </source>
</evidence>
<comment type="subcellular location">
    <subcellularLocation>
        <location evidence="1">Membrane</location>
        <topology evidence="1">Multi-pass membrane protein</topology>
    </subcellularLocation>
</comment>
<dbReference type="Gene3D" id="1.20.1530.20">
    <property type="match status" value="1"/>
</dbReference>
<keyword evidence="3 7" id="KW-0812">Transmembrane</keyword>
<keyword evidence="4 7" id="KW-1133">Transmembrane helix</keyword>
<dbReference type="Proteomes" id="UP001500058">
    <property type="component" value="Unassembled WGS sequence"/>
</dbReference>
<dbReference type="InterPro" id="IPR038770">
    <property type="entry name" value="Na+/solute_symporter_sf"/>
</dbReference>
<dbReference type="InterPro" id="IPR050794">
    <property type="entry name" value="CPA2_transporter"/>
</dbReference>
<comment type="caution">
    <text evidence="9">The sequence shown here is derived from an EMBL/GenBank/DDBJ whole genome shotgun (WGS) entry which is preliminary data.</text>
</comment>
<dbReference type="Pfam" id="PF00999">
    <property type="entry name" value="Na_H_Exchanger"/>
    <property type="match status" value="1"/>
</dbReference>
<gene>
    <name evidence="9" type="ORF">GCM10010420_26180</name>
</gene>
<evidence type="ECO:0000313" key="10">
    <source>
        <dbReference type="Proteomes" id="UP001500058"/>
    </source>
</evidence>
<feature type="transmembrane region" description="Helical" evidence="7">
    <location>
        <begin position="141"/>
        <end position="165"/>
    </location>
</feature>
<feature type="transmembrane region" description="Helical" evidence="7">
    <location>
        <begin position="73"/>
        <end position="93"/>
    </location>
</feature>
<evidence type="ECO:0000256" key="3">
    <source>
        <dbReference type="ARBA" id="ARBA00022692"/>
    </source>
</evidence>
<dbReference type="InterPro" id="IPR006153">
    <property type="entry name" value="Cation/H_exchanger_TM"/>
</dbReference>
<evidence type="ECO:0000256" key="4">
    <source>
        <dbReference type="ARBA" id="ARBA00022989"/>
    </source>
</evidence>
<dbReference type="PANTHER" id="PTHR32468:SF0">
    <property type="entry name" value="K(+)_H(+) ANTIPORTER 1"/>
    <property type="match status" value="1"/>
</dbReference>
<feature type="transmembrane region" description="Helical" evidence="7">
    <location>
        <begin position="209"/>
        <end position="228"/>
    </location>
</feature>
<feature type="transmembrane region" description="Helical" evidence="7">
    <location>
        <begin position="177"/>
        <end position="197"/>
    </location>
</feature>
<feature type="domain" description="Cation/H+ exchanger transmembrane" evidence="8">
    <location>
        <begin position="22"/>
        <end position="403"/>
    </location>
</feature>
<evidence type="ECO:0000313" key="9">
    <source>
        <dbReference type="EMBL" id="GAA2398702.1"/>
    </source>
</evidence>
<feature type="transmembrane region" description="Helical" evidence="7">
    <location>
        <begin position="240"/>
        <end position="259"/>
    </location>
</feature>
<accession>A0ABP5VES9</accession>